<dbReference type="EMBL" id="QXED01000006">
    <property type="protein sequence ID" value="RIV20320.1"/>
    <property type="molecule type" value="Genomic_DNA"/>
</dbReference>
<proteinExistence type="predicted"/>
<name>A0A418M3J2_9BACT</name>
<evidence type="ECO:0000313" key="2">
    <source>
        <dbReference type="EMBL" id="RIV20320.1"/>
    </source>
</evidence>
<evidence type="ECO:0000259" key="1">
    <source>
        <dbReference type="Pfam" id="PF08346"/>
    </source>
</evidence>
<evidence type="ECO:0000313" key="3">
    <source>
        <dbReference type="Proteomes" id="UP000283523"/>
    </source>
</evidence>
<feature type="domain" description="AntA/AntB antirepressor" evidence="1">
    <location>
        <begin position="17"/>
        <end position="83"/>
    </location>
</feature>
<keyword evidence="3" id="KW-1185">Reference proteome</keyword>
<dbReference type="AlphaFoldDB" id="A0A418M3J2"/>
<accession>A0A418M3J2</accession>
<gene>
    <name evidence="2" type="ORF">DYU11_19915</name>
</gene>
<dbReference type="RefSeq" id="WP_119669487.1">
    <property type="nucleotide sequence ID" value="NZ_QXED01000006.1"/>
</dbReference>
<dbReference type="PANTHER" id="PTHR36180">
    <property type="entry name" value="DNA-BINDING PROTEIN-RELATED-RELATED"/>
    <property type="match status" value="1"/>
</dbReference>
<comment type="caution">
    <text evidence="2">The sequence shown here is derived from an EMBL/GenBank/DDBJ whole genome shotgun (WGS) entry which is preliminary data.</text>
</comment>
<dbReference type="PANTHER" id="PTHR36180:SF1">
    <property type="entry name" value="ANTA_ANTB ANTIREPRESSOR DOMAIN-CONTAINING PROTEIN"/>
    <property type="match status" value="1"/>
</dbReference>
<reference evidence="2 3" key="1">
    <citation type="submission" date="2018-08" db="EMBL/GenBank/DDBJ databases">
        <title>Fibrisoma montanum sp. nov., isolated from Danxia mountain soil.</title>
        <authorList>
            <person name="Huang Y."/>
        </authorList>
    </citation>
    <scope>NUCLEOTIDE SEQUENCE [LARGE SCALE GENOMIC DNA]</scope>
    <source>
        <strain evidence="2 3">HYT19</strain>
    </source>
</reference>
<dbReference type="InterPro" id="IPR013557">
    <property type="entry name" value="AntA/B_antirep"/>
</dbReference>
<dbReference type="Proteomes" id="UP000283523">
    <property type="component" value="Unassembled WGS sequence"/>
</dbReference>
<sequence>MNELIRVATNEQGSQVVSARELHSFLESKQQFADWIKNRIDKYGFVEDQDFTTFSEIYEKGRPRINYALTLDMAKELAMVEANEKGQQARRYFIECEKQYRQVAPKPLTPAEQLLQQAQLMVEQERRVTALESKVQEIEARTTTRPDYFTIAGYANVNRIPVNLKVAARAGQQATKLCKERGYLLDACDDPRFGRVNMYPRTVLDEVFRTPLQL</sequence>
<dbReference type="OrthoDB" id="9812611at2"/>
<organism evidence="2 3">
    <name type="scientific">Fibrisoma montanum</name>
    <dbReference type="NCBI Taxonomy" id="2305895"/>
    <lineage>
        <taxon>Bacteria</taxon>
        <taxon>Pseudomonadati</taxon>
        <taxon>Bacteroidota</taxon>
        <taxon>Cytophagia</taxon>
        <taxon>Cytophagales</taxon>
        <taxon>Spirosomataceae</taxon>
        <taxon>Fibrisoma</taxon>
    </lineage>
</organism>
<protein>
    <submittedName>
        <fullName evidence="2">Phage antirepressor protein</fullName>
    </submittedName>
</protein>
<dbReference type="Pfam" id="PF08346">
    <property type="entry name" value="AntA"/>
    <property type="match status" value="1"/>
</dbReference>